<dbReference type="SUPFAM" id="SSF52047">
    <property type="entry name" value="RNI-like"/>
    <property type="match status" value="2"/>
</dbReference>
<gene>
    <name evidence="6" type="ORF">ACA1_291750</name>
</gene>
<dbReference type="SUPFAM" id="SSF47031">
    <property type="entry name" value="Second domain of FERM"/>
    <property type="match status" value="1"/>
</dbReference>
<dbReference type="OrthoDB" id="120976at2759"/>
<dbReference type="AlphaFoldDB" id="L8HLR7"/>
<keyword evidence="7" id="KW-1185">Reference proteome</keyword>
<proteinExistence type="predicted"/>
<dbReference type="InterPro" id="IPR027038">
    <property type="entry name" value="RanGap"/>
</dbReference>
<sequence length="1072" mass="118983">MLIRQQQELIQEQSRQIEQLKQLQHHQEVPRPMSPGRSTTAVVHALDDIMDDLSQLIAADTKALPDTILDDLQNLELRPLTTATALHQQQRRPTSPPLPVVAPMGTVPTRARPVSSYHPRASAITSPPAVQAIGAPPGRASPGMAHTESGPDQEQQQQQQQQQQHWTGALFGAQAHYDAPPTKTPLVPREVKAHEGAALSLTMGLVDGSTKKIIVSDNFTVQDVLIAYASKLGLWQVDFFSLAESRPGKSDRWLHPAVQVGRYGIQETSRLVLKIKFFKRPRYLVDPVALRLFYLQIQTNVVAGAYPCTERLAITLAAHQLQIQEGDHQPQKHKPGWFGGVDNLQKFVPPEVTLKYPVDYIEERIFRLHAKLIGKTNHEELFREYIDLAAAIPTFGINLYNVFDGEFEKGGVKRRLGIGEDGIMLTRRAEKGAYDFYPWTSMGGWLKASDTVFQVRVVGQPIFAFHAPADCVFDILELMTGYYLMAFHSDPAVPDFPIPYEPDCLPHPRLFLPYKPRNLQNAYTRSCLEILKHTYEAVYAFHPTTDDFTFLSMASIPKAHITQHITYIPRLQLECNGTNRCKEYTVRPVEAFMLQMDETLDQSGGVLTKIVMRHCDVGEFQFKALLKGLEAAAAQAVHAHNNILIQELDLSSNQNAITARHAQYIGQLLGACPVLRVLNLNDCRLGTQGAVDLAAVLTSNLTLHELHVASNQINDRGTAALVKALKGNQALHAFNFADNGLSADGAKLLGDMLEKNPHVTTLALGLNKFGDLGINHLYHGIKCNTTLLRLDLCRTEFTAKAGKHLLRILTEKPNITCVKLAHNDIGQTGGQMLGAYLTSGSRLTVLDLSYTNIGSKALKAIGRGLRENRSVTTLKLSGNEFDKKGAMALAEALEANRTLQHLALARCGLPKPALWVLVQALRSRNTTLQRLNLSHNPMNVEVAKVMGDVLAYNTSLQTLNLTGCLSSDGTKEIVTGIGVNRALVKLNLSGCRMTKVVWTSLADAILQNRTLERLLCKDTACDARLFEEVLNHWDLRKHLLHVKVLHLGSNNITPTDRLQERIRNYPVTILFS</sequence>
<reference evidence="6 7" key="1">
    <citation type="journal article" date="2013" name="Genome Biol.">
        <title>Genome of Acanthamoeba castellanii highlights extensive lateral gene transfer and early evolution of tyrosine kinase signaling.</title>
        <authorList>
            <person name="Clarke M."/>
            <person name="Lohan A.J."/>
            <person name="Liu B."/>
            <person name="Lagkouvardos I."/>
            <person name="Roy S."/>
            <person name="Zafar N."/>
            <person name="Bertelli C."/>
            <person name="Schilde C."/>
            <person name="Kianianmomeni A."/>
            <person name="Burglin T.R."/>
            <person name="Frech C."/>
            <person name="Turcotte B."/>
            <person name="Kopec K.O."/>
            <person name="Synnott J.M."/>
            <person name="Choo C."/>
            <person name="Paponov I."/>
            <person name="Finkler A."/>
            <person name="Soon Heng Tan C."/>
            <person name="Hutchins A.P."/>
            <person name="Weinmeier T."/>
            <person name="Rattei T."/>
            <person name="Chu J.S."/>
            <person name="Gimenez G."/>
            <person name="Irimia M."/>
            <person name="Rigden D.J."/>
            <person name="Fitzpatrick D.A."/>
            <person name="Lorenzo-Morales J."/>
            <person name="Bateman A."/>
            <person name="Chiu C.H."/>
            <person name="Tang P."/>
            <person name="Hegemann P."/>
            <person name="Fromm H."/>
            <person name="Raoult D."/>
            <person name="Greub G."/>
            <person name="Miranda-Saavedra D."/>
            <person name="Chen N."/>
            <person name="Nash P."/>
            <person name="Ginger M.L."/>
            <person name="Horn M."/>
            <person name="Schaap P."/>
            <person name="Caler L."/>
            <person name="Loftus B."/>
        </authorList>
    </citation>
    <scope>NUCLEOTIDE SEQUENCE [LARGE SCALE GENOMIC DNA]</scope>
    <source>
        <strain evidence="6 7">Neff</strain>
    </source>
</reference>
<dbReference type="Proteomes" id="UP000011083">
    <property type="component" value="Unassembled WGS sequence"/>
</dbReference>
<evidence type="ECO:0000313" key="6">
    <source>
        <dbReference type="EMBL" id="ELR25366.1"/>
    </source>
</evidence>
<dbReference type="GO" id="GO:0005634">
    <property type="term" value="C:nucleus"/>
    <property type="evidence" value="ECO:0007669"/>
    <property type="project" value="TreeGrafter"/>
</dbReference>
<dbReference type="Pfam" id="PF13516">
    <property type="entry name" value="LRR_6"/>
    <property type="match status" value="7"/>
</dbReference>
<dbReference type="OMA" id="YACIAEM"/>
<dbReference type="Pfam" id="PF00373">
    <property type="entry name" value="FERM_M"/>
    <property type="match status" value="1"/>
</dbReference>
<dbReference type="RefSeq" id="XP_004368121.1">
    <property type="nucleotide sequence ID" value="XM_004368064.1"/>
</dbReference>
<dbReference type="GO" id="GO:0005829">
    <property type="term" value="C:cytosol"/>
    <property type="evidence" value="ECO:0007669"/>
    <property type="project" value="TreeGrafter"/>
</dbReference>
<evidence type="ECO:0000256" key="1">
    <source>
        <dbReference type="ARBA" id="ARBA00022468"/>
    </source>
</evidence>
<dbReference type="InterPro" id="IPR000299">
    <property type="entry name" value="FERM_domain"/>
</dbReference>
<dbReference type="SMART" id="SM00295">
    <property type="entry name" value="B41"/>
    <property type="match status" value="1"/>
</dbReference>
<dbReference type="VEuPathDB" id="AmoebaDB:ACA1_291750"/>
<dbReference type="InterPro" id="IPR014352">
    <property type="entry name" value="FERM/acyl-CoA-bd_prot_sf"/>
</dbReference>
<dbReference type="GO" id="GO:0031267">
    <property type="term" value="F:small GTPase binding"/>
    <property type="evidence" value="ECO:0007669"/>
    <property type="project" value="TreeGrafter"/>
</dbReference>
<protein>
    <submittedName>
        <fullName evidence="6">FERM central domain containing protein</fullName>
    </submittedName>
</protein>
<evidence type="ECO:0000313" key="7">
    <source>
        <dbReference type="Proteomes" id="UP000011083"/>
    </source>
</evidence>
<dbReference type="InterPro" id="IPR018979">
    <property type="entry name" value="FERM_N"/>
</dbReference>
<dbReference type="InterPro" id="IPR001611">
    <property type="entry name" value="Leu-rich_rpt"/>
</dbReference>
<evidence type="ECO:0000256" key="2">
    <source>
        <dbReference type="ARBA" id="ARBA00022614"/>
    </source>
</evidence>
<dbReference type="PANTHER" id="PTHR24113:SF12">
    <property type="entry name" value="RAN GTPASE-ACTIVATING PROTEIN 1"/>
    <property type="match status" value="1"/>
</dbReference>
<feature type="domain" description="FERM" evidence="5">
    <location>
        <begin position="199"/>
        <end position="490"/>
    </location>
</feature>
<dbReference type="PANTHER" id="PTHR24113">
    <property type="entry name" value="RAN GTPASE-ACTIVATING PROTEIN 1"/>
    <property type="match status" value="1"/>
</dbReference>
<dbReference type="KEGG" id="acan:ACA1_291750"/>
<dbReference type="GO" id="GO:0005096">
    <property type="term" value="F:GTPase activator activity"/>
    <property type="evidence" value="ECO:0007669"/>
    <property type="project" value="UniProtKB-KW"/>
</dbReference>
<keyword evidence="3" id="KW-0677">Repeat</keyword>
<dbReference type="CDD" id="cd01765">
    <property type="entry name" value="FERM_F0_F1"/>
    <property type="match status" value="1"/>
</dbReference>
<evidence type="ECO:0000259" key="5">
    <source>
        <dbReference type="PROSITE" id="PS50057"/>
    </source>
</evidence>
<dbReference type="Pfam" id="PF09379">
    <property type="entry name" value="FERM_N"/>
    <property type="match status" value="1"/>
</dbReference>
<feature type="compositionally biased region" description="Low complexity" evidence="4">
    <location>
        <begin position="153"/>
        <end position="164"/>
    </location>
</feature>
<dbReference type="PROSITE" id="PS50057">
    <property type="entry name" value="FERM_3"/>
    <property type="match status" value="1"/>
</dbReference>
<dbReference type="Gene3D" id="3.80.10.10">
    <property type="entry name" value="Ribonuclease Inhibitor"/>
    <property type="match status" value="3"/>
</dbReference>
<dbReference type="Gene3D" id="3.10.20.90">
    <property type="entry name" value="Phosphatidylinositol 3-kinase Catalytic Subunit, Chain A, domain 1"/>
    <property type="match status" value="1"/>
</dbReference>
<evidence type="ECO:0000256" key="3">
    <source>
        <dbReference type="ARBA" id="ARBA00022737"/>
    </source>
</evidence>
<dbReference type="InterPro" id="IPR019749">
    <property type="entry name" value="Band_41_domain"/>
</dbReference>
<name>L8HLR7_ACACF</name>
<dbReference type="GeneID" id="14926417"/>
<dbReference type="InterPro" id="IPR035963">
    <property type="entry name" value="FERM_2"/>
</dbReference>
<dbReference type="GO" id="GO:0006913">
    <property type="term" value="P:nucleocytoplasmic transport"/>
    <property type="evidence" value="ECO:0007669"/>
    <property type="project" value="TreeGrafter"/>
</dbReference>
<dbReference type="PRINTS" id="PR00935">
    <property type="entry name" value="BAND41"/>
</dbReference>
<feature type="region of interest" description="Disordered" evidence="4">
    <location>
        <begin position="85"/>
        <end position="165"/>
    </location>
</feature>
<keyword evidence="1" id="KW-0343">GTPase activation</keyword>
<organism evidence="6 7">
    <name type="scientific">Acanthamoeba castellanii (strain ATCC 30010 / Neff)</name>
    <dbReference type="NCBI Taxonomy" id="1257118"/>
    <lineage>
        <taxon>Eukaryota</taxon>
        <taxon>Amoebozoa</taxon>
        <taxon>Discosea</taxon>
        <taxon>Longamoebia</taxon>
        <taxon>Centramoebida</taxon>
        <taxon>Acanthamoebidae</taxon>
        <taxon>Acanthamoeba</taxon>
    </lineage>
</organism>
<keyword evidence="2" id="KW-0433">Leucine-rich repeat</keyword>
<accession>L8HLR7</accession>
<dbReference type="InterPro" id="IPR019748">
    <property type="entry name" value="FERM_central"/>
</dbReference>
<dbReference type="EMBL" id="KB007805">
    <property type="protein sequence ID" value="ELR25366.1"/>
    <property type="molecule type" value="Genomic_DNA"/>
</dbReference>
<dbReference type="CDD" id="cd14473">
    <property type="entry name" value="FERM_B-lobe"/>
    <property type="match status" value="1"/>
</dbReference>
<dbReference type="InterPro" id="IPR032675">
    <property type="entry name" value="LRR_dom_sf"/>
</dbReference>
<evidence type="ECO:0000256" key="4">
    <source>
        <dbReference type="SAM" id="MobiDB-lite"/>
    </source>
</evidence>
<dbReference type="GO" id="GO:0048471">
    <property type="term" value="C:perinuclear region of cytoplasm"/>
    <property type="evidence" value="ECO:0007669"/>
    <property type="project" value="TreeGrafter"/>
</dbReference>
<dbReference type="SMART" id="SM00368">
    <property type="entry name" value="LRR_RI"/>
    <property type="match status" value="13"/>
</dbReference>
<dbReference type="Gene3D" id="1.20.80.10">
    <property type="match status" value="1"/>
</dbReference>